<evidence type="ECO:0000256" key="1">
    <source>
        <dbReference type="ARBA" id="ARBA00007870"/>
    </source>
</evidence>
<evidence type="ECO:0000313" key="7">
    <source>
        <dbReference type="EMBL" id="KAJ2902761.1"/>
    </source>
</evidence>
<dbReference type="Gene3D" id="1.10.1040.10">
    <property type="entry name" value="N-(1-d-carboxylethyl)-l-norvaline Dehydrogenase, domain 2"/>
    <property type="match status" value="1"/>
</dbReference>
<keyword evidence="8" id="KW-1185">Reference proteome</keyword>
<dbReference type="Pfam" id="PF02558">
    <property type="entry name" value="ApbA"/>
    <property type="match status" value="1"/>
</dbReference>
<organism evidence="7 8">
    <name type="scientific">Zalerion maritima</name>
    <dbReference type="NCBI Taxonomy" id="339359"/>
    <lineage>
        <taxon>Eukaryota</taxon>
        <taxon>Fungi</taxon>
        <taxon>Dikarya</taxon>
        <taxon>Ascomycota</taxon>
        <taxon>Pezizomycotina</taxon>
        <taxon>Sordariomycetes</taxon>
        <taxon>Lulworthiomycetidae</taxon>
        <taxon>Lulworthiales</taxon>
        <taxon>Lulworthiaceae</taxon>
        <taxon>Zalerion</taxon>
    </lineage>
</organism>
<keyword evidence="3" id="KW-0560">Oxidoreductase</keyword>
<proteinExistence type="inferred from homology"/>
<comment type="caution">
    <text evidence="7">The sequence shown here is derived from an EMBL/GenBank/DDBJ whole genome shotgun (WGS) entry which is preliminary data.</text>
</comment>
<dbReference type="PANTHER" id="PTHR43765:SF2">
    <property type="entry name" value="2-DEHYDROPANTOATE 2-REDUCTASE"/>
    <property type="match status" value="1"/>
</dbReference>
<dbReference type="AlphaFoldDB" id="A0AAD5RRT4"/>
<evidence type="ECO:0000256" key="2">
    <source>
        <dbReference type="ARBA" id="ARBA00022857"/>
    </source>
</evidence>
<feature type="compositionally biased region" description="Polar residues" evidence="4">
    <location>
        <begin position="76"/>
        <end position="97"/>
    </location>
</feature>
<evidence type="ECO:0000259" key="6">
    <source>
        <dbReference type="Pfam" id="PF08546"/>
    </source>
</evidence>
<comment type="similarity">
    <text evidence="1">Belongs to the ketopantoate reductase family.</text>
</comment>
<reference evidence="7" key="1">
    <citation type="submission" date="2022-07" db="EMBL/GenBank/DDBJ databases">
        <title>Draft genome sequence of Zalerion maritima ATCC 34329, a (micro)plastics degrading marine fungus.</title>
        <authorList>
            <person name="Paco A."/>
            <person name="Goncalves M.F.M."/>
            <person name="Rocha-Santos T.A.P."/>
            <person name="Alves A."/>
        </authorList>
    </citation>
    <scope>NUCLEOTIDE SEQUENCE</scope>
    <source>
        <strain evidence="7">ATCC 34329</strain>
    </source>
</reference>
<protein>
    <submittedName>
        <fullName evidence="7">2-dehydropantoate 2-reductase-like protein</fullName>
    </submittedName>
</protein>
<dbReference type="EMBL" id="JAKWBI020000102">
    <property type="protein sequence ID" value="KAJ2902761.1"/>
    <property type="molecule type" value="Genomic_DNA"/>
</dbReference>
<dbReference type="GO" id="GO:0050661">
    <property type="term" value="F:NADP binding"/>
    <property type="evidence" value="ECO:0007669"/>
    <property type="project" value="TreeGrafter"/>
</dbReference>
<dbReference type="Pfam" id="PF08546">
    <property type="entry name" value="ApbA_C"/>
    <property type="match status" value="1"/>
</dbReference>
<dbReference type="PANTHER" id="PTHR43765">
    <property type="entry name" value="2-DEHYDROPANTOATE 2-REDUCTASE-RELATED"/>
    <property type="match status" value="1"/>
</dbReference>
<evidence type="ECO:0000256" key="3">
    <source>
        <dbReference type="ARBA" id="ARBA00023002"/>
    </source>
</evidence>
<feature type="domain" description="Ketopantoate reductase C-terminal" evidence="6">
    <location>
        <begin position="534"/>
        <end position="661"/>
    </location>
</feature>
<dbReference type="Proteomes" id="UP001201980">
    <property type="component" value="Unassembled WGS sequence"/>
</dbReference>
<dbReference type="SUPFAM" id="SSF48179">
    <property type="entry name" value="6-phosphogluconate dehydrogenase C-terminal domain-like"/>
    <property type="match status" value="1"/>
</dbReference>
<sequence length="683" mass="77878">MVHRVVSHSDKPGRPPLPSQVELERFLESLQSVTFAQYNEVRTQRPIEGKQDSALEDGKRRKAMTVMAKNVWQDVPQDSPQESTSIQSNVPLTQPSTPHHEPTELSLLADSAKQALNIMDMRDNGAAEHVSTRSLKATHWARMHSLPANSTPRHSAGSVPRIPLFEPRTAPSTQQRPSRNDDFSMGMTSEQIEDLYLKSINQIRHLETAAGDTILILHQLHRGHRLHSPYDPDLPSLDAPTDGKERPQSRLYDPPHPPSGKGDPGFESLYDDLSPPDIPMDSFEKDTIKLPAMEPIPDWVPRMDPRTLSTQQYYLLGFDVRSKYLAHRLSGALYRPPVQILVRDPQVIQAWDILGKKMRLHRDRNIYVHTRIFPQLVRSFRPGQIVRWNNENEDMIENLFITAPGRSVIPELRPIFHRINTNTTIVLVQDGLGIPEALNARFFPDPANRPKYIEGHLSALLYSLKDDPFAVKEMVQGPLYLSTRMKDQDVLVRKFPDRDLYGPTRLLQSLTTVPGLNMVPSARAMFLFHKLPLMMVQSIVEPLSVLVDGRYSQIPRGYPNNRLIERLLMEMCAVVTSLPEFATFPEAQRYFNYDHGKIRDRVVAMITKRAKTSDSSQMWRLIEAGKITDIMFLNGYFSLRAEEMGLRVPLNDAVINLVKAKHEAKVKDLKDEIQWDGWAKSLT</sequence>
<dbReference type="GO" id="GO:0005739">
    <property type="term" value="C:mitochondrion"/>
    <property type="evidence" value="ECO:0007669"/>
    <property type="project" value="TreeGrafter"/>
</dbReference>
<gene>
    <name evidence="7" type="ORF">MKZ38_000115</name>
</gene>
<name>A0AAD5RRT4_9PEZI</name>
<accession>A0AAD5RRT4</accession>
<dbReference type="InterPro" id="IPR008927">
    <property type="entry name" value="6-PGluconate_DH-like_C_sf"/>
</dbReference>
<dbReference type="InterPro" id="IPR013752">
    <property type="entry name" value="KPA_reductase"/>
</dbReference>
<dbReference type="InterPro" id="IPR013332">
    <property type="entry name" value="KPR_N"/>
</dbReference>
<evidence type="ECO:0000259" key="5">
    <source>
        <dbReference type="Pfam" id="PF02558"/>
    </source>
</evidence>
<feature type="region of interest" description="Disordered" evidence="4">
    <location>
        <begin position="227"/>
        <end position="271"/>
    </location>
</feature>
<dbReference type="InterPro" id="IPR050838">
    <property type="entry name" value="Ketopantoate_reductase"/>
</dbReference>
<evidence type="ECO:0000256" key="4">
    <source>
        <dbReference type="SAM" id="MobiDB-lite"/>
    </source>
</evidence>
<feature type="region of interest" description="Disordered" evidence="4">
    <location>
        <begin position="74"/>
        <end position="102"/>
    </location>
</feature>
<evidence type="ECO:0000313" key="8">
    <source>
        <dbReference type="Proteomes" id="UP001201980"/>
    </source>
</evidence>
<dbReference type="InterPro" id="IPR013328">
    <property type="entry name" value="6PGD_dom2"/>
</dbReference>
<feature type="region of interest" description="Disordered" evidence="4">
    <location>
        <begin position="166"/>
        <end position="185"/>
    </location>
</feature>
<dbReference type="GO" id="GO:0008677">
    <property type="term" value="F:2-dehydropantoate 2-reductase activity"/>
    <property type="evidence" value="ECO:0007669"/>
    <property type="project" value="TreeGrafter"/>
</dbReference>
<keyword evidence="2" id="KW-0521">NADP</keyword>
<feature type="domain" description="Ketopantoate reductase N-terminal" evidence="5">
    <location>
        <begin position="322"/>
        <end position="448"/>
    </location>
</feature>